<protein>
    <submittedName>
        <fullName evidence="1">Uncharacterized protein</fullName>
    </submittedName>
</protein>
<dbReference type="EMBL" id="CAQQ02166576">
    <property type="status" value="NOT_ANNOTATED_CDS"/>
    <property type="molecule type" value="Genomic_DNA"/>
</dbReference>
<name>T1GS85_MEGSC</name>
<dbReference type="HOGENOM" id="CLU_2624832_0_0_1"/>
<evidence type="ECO:0000313" key="1">
    <source>
        <dbReference type="EnsemblMetazoa" id="MESCA006535-PA"/>
    </source>
</evidence>
<sequence>MNLLKRLSKKHALLLKETQHLTMDLMRVLELSGGLTFYYLTDDCFPITSLERIFKGHARKTMFSPRSCSTLFKQKLRR</sequence>
<organism evidence="1 2">
    <name type="scientific">Megaselia scalaris</name>
    <name type="common">Humpbacked fly</name>
    <name type="synonym">Phora scalaris</name>
    <dbReference type="NCBI Taxonomy" id="36166"/>
    <lineage>
        <taxon>Eukaryota</taxon>
        <taxon>Metazoa</taxon>
        <taxon>Ecdysozoa</taxon>
        <taxon>Arthropoda</taxon>
        <taxon>Hexapoda</taxon>
        <taxon>Insecta</taxon>
        <taxon>Pterygota</taxon>
        <taxon>Neoptera</taxon>
        <taxon>Endopterygota</taxon>
        <taxon>Diptera</taxon>
        <taxon>Brachycera</taxon>
        <taxon>Muscomorpha</taxon>
        <taxon>Platypezoidea</taxon>
        <taxon>Phoridae</taxon>
        <taxon>Megaseliini</taxon>
        <taxon>Megaselia</taxon>
    </lineage>
</organism>
<evidence type="ECO:0000313" key="2">
    <source>
        <dbReference type="Proteomes" id="UP000015102"/>
    </source>
</evidence>
<dbReference type="Proteomes" id="UP000015102">
    <property type="component" value="Unassembled WGS sequence"/>
</dbReference>
<proteinExistence type="predicted"/>
<reference evidence="2" key="1">
    <citation type="submission" date="2013-02" db="EMBL/GenBank/DDBJ databases">
        <authorList>
            <person name="Hughes D."/>
        </authorList>
    </citation>
    <scope>NUCLEOTIDE SEQUENCE</scope>
    <source>
        <strain>Durham</strain>
        <strain evidence="2">NC isolate 2 -- Noor lab</strain>
    </source>
</reference>
<dbReference type="AlphaFoldDB" id="T1GS85"/>
<keyword evidence="2" id="KW-1185">Reference proteome</keyword>
<reference evidence="1" key="2">
    <citation type="submission" date="2015-06" db="UniProtKB">
        <authorList>
            <consortium name="EnsemblMetazoa"/>
        </authorList>
    </citation>
    <scope>IDENTIFICATION</scope>
</reference>
<dbReference type="EnsemblMetazoa" id="MESCA006535-RA">
    <property type="protein sequence ID" value="MESCA006535-PA"/>
    <property type="gene ID" value="MESCA006535"/>
</dbReference>
<dbReference type="EMBL" id="CAQQ02166575">
    <property type="status" value="NOT_ANNOTATED_CDS"/>
    <property type="molecule type" value="Genomic_DNA"/>
</dbReference>
<accession>T1GS85</accession>